<organism evidence="2">
    <name type="scientific">Culicoides sonorensis</name>
    <name type="common">Biting midge</name>
    <dbReference type="NCBI Taxonomy" id="179676"/>
    <lineage>
        <taxon>Eukaryota</taxon>
        <taxon>Metazoa</taxon>
        <taxon>Ecdysozoa</taxon>
        <taxon>Arthropoda</taxon>
        <taxon>Hexapoda</taxon>
        <taxon>Insecta</taxon>
        <taxon>Pterygota</taxon>
        <taxon>Neoptera</taxon>
        <taxon>Endopterygota</taxon>
        <taxon>Diptera</taxon>
        <taxon>Nematocera</taxon>
        <taxon>Chironomoidea</taxon>
        <taxon>Ceratopogonidae</taxon>
        <taxon>Ceratopogoninae</taxon>
        <taxon>Culicoides</taxon>
        <taxon>Monoculicoides</taxon>
    </lineage>
</organism>
<reference evidence="2" key="2">
    <citation type="submission" date="2018-07" db="EMBL/GenBank/DDBJ databases">
        <authorList>
            <person name="Quirk P.G."/>
            <person name="Krulwich T.A."/>
        </authorList>
    </citation>
    <scope>NUCLEOTIDE SEQUENCE</scope>
</reference>
<name>A0A336NB65_CULSO</name>
<evidence type="ECO:0000313" key="1">
    <source>
        <dbReference type="EMBL" id="SSX16973.1"/>
    </source>
</evidence>
<accession>A0A336NB65</accession>
<dbReference type="AlphaFoldDB" id="A0A336NB65"/>
<reference evidence="1" key="1">
    <citation type="submission" date="2018-04" db="EMBL/GenBank/DDBJ databases">
        <authorList>
            <person name="Go L.Y."/>
            <person name="Mitchell J.A."/>
        </authorList>
    </citation>
    <scope>NUCLEOTIDE SEQUENCE</scope>
    <source>
        <tissue evidence="1">Whole organism</tissue>
    </source>
</reference>
<gene>
    <name evidence="2" type="primary">CSON013340</name>
</gene>
<proteinExistence type="predicted"/>
<protein>
    <submittedName>
        <fullName evidence="2">CSON013340 protein</fullName>
    </submittedName>
</protein>
<dbReference type="EMBL" id="UFQT01006706">
    <property type="protein sequence ID" value="SSX36128.1"/>
    <property type="molecule type" value="Genomic_DNA"/>
</dbReference>
<evidence type="ECO:0000313" key="2">
    <source>
        <dbReference type="EMBL" id="SSX36128.1"/>
    </source>
</evidence>
<sequence length="64" mass="7410">LVKQVAKQTGQLLSDRHQVSACKSSDHAWHHNCTWKQRCQNLQKPHSLSDFLVEARKALIVKNY</sequence>
<dbReference type="EMBL" id="UFQS01006706">
    <property type="protein sequence ID" value="SSX16973.1"/>
    <property type="molecule type" value="Genomic_DNA"/>
</dbReference>